<feature type="binding site" evidence="9">
    <location>
        <position position="216"/>
    </location>
    <ligand>
        <name>substrate</name>
    </ligand>
</feature>
<dbReference type="SUPFAM" id="SSF56655">
    <property type="entry name" value="Carbohydrate phosphatase"/>
    <property type="match status" value="1"/>
</dbReference>
<dbReference type="PANTHER" id="PTHR30447">
    <property type="entry name" value="FRUCTOSE-1,6-BISPHOSPHATASE CLASS 2"/>
    <property type="match status" value="1"/>
</dbReference>
<dbReference type="PIRSF" id="PIRSF004532">
    <property type="entry name" value="GlpX"/>
    <property type="match status" value="1"/>
</dbReference>
<dbReference type="EMBL" id="ARYL01000009">
    <property type="protein sequence ID" value="KDA02971.1"/>
    <property type="molecule type" value="Genomic_DNA"/>
</dbReference>
<keyword evidence="3 8" id="KW-0479">Metal-binding</keyword>
<comment type="catalytic activity">
    <reaction evidence="1">
        <text>beta-D-fructose 1,6-bisphosphate + H2O = beta-D-fructose 6-phosphate + phosphate</text>
        <dbReference type="Rhea" id="RHEA:11064"/>
        <dbReference type="ChEBI" id="CHEBI:15377"/>
        <dbReference type="ChEBI" id="CHEBI:32966"/>
        <dbReference type="ChEBI" id="CHEBI:43474"/>
        <dbReference type="ChEBI" id="CHEBI:57634"/>
        <dbReference type="EC" id="3.1.3.11"/>
    </reaction>
</comment>
<feature type="binding site" evidence="8">
    <location>
        <position position="93"/>
    </location>
    <ligand>
        <name>Mn(2+)</name>
        <dbReference type="ChEBI" id="CHEBI:29035"/>
        <label>2</label>
    </ligand>
</feature>
<dbReference type="InterPro" id="IPR004464">
    <property type="entry name" value="FBPase_class-2/SBPase"/>
</dbReference>
<protein>
    <recommendedName>
        <fullName evidence="7">Fructose-1,6-bisphosphatase</fullName>
    </recommendedName>
</protein>
<feature type="binding site" evidence="8">
    <location>
        <position position="62"/>
    </location>
    <ligand>
        <name>Mn(2+)</name>
        <dbReference type="ChEBI" id="CHEBI:29035"/>
        <label>1</label>
    </ligand>
</feature>
<keyword evidence="6 7" id="KW-0119">Carbohydrate metabolism</keyword>
<dbReference type="GO" id="GO:0030388">
    <property type="term" value="P:fructose 1,6-bisphosphate metabolic process"/>
    <property type="evidence" value="ECO:0007669"/>
    <property type="project" value="TreeGrafter"/>
</dbReference>
<accession>A0A059G838</accession>
<evidence type="ECO:0000256" key="8">
    <source>
        <dbReference type="PIRSR" id="PIRSR004532-1"/>
    </source>
</evidence>
<sequence>MKNNVLTPSLADAMVRVTELAAIAAASEVGRGDEKKADAAAVDAMRTAFNAVEFKGRVVIGEGERDEAPMLYIGEEVGTGRGPEIDIALDPLEGTTLTAKAMSNALAVLAIAPRGGLLHAPDTYMDKVAIGPGYPEGIISLDATPAENITALAEFKGVPVSEMTACVLDRPRHEAIIAGLREVGCRIALITDGDVAGVIATTDPQTGIDFYVGSGGAPEGVLAAAALKCVGGQMLARLVFRNDDEKKRATRVGITDFGRTYSLNELASGDTVFCATGVTSGSLLSGVKYAGGRVHTHTLVMTSVDGMVRHVRSDRKV</sequence>
<dbReference type="GO" id="GO:0006071">
    <property type="term" value="P:glycerol metabolic process"/>
    <property type="evidence" value="ECO:0007669"/>
    <property type="project" value="InterPro"/>
</dbReference>
<dbReference type="PATRIC" id="fig|1280953.3.peg.1488"/>
<reference evidence="10 11" key="1">
    <citation type="journal article" date="2014" name="Antonie Van Leeuwenhoek">
        <title>Hyphomonas beringensis sp. nov. and Hyphomonas chukchiensis sp. nov., isolated from surface seawater of the Bering Sea and Chukchi Sea.</title>
        <authorList>
            <person name="Li C."/>
            <person name="Lai Q."/>
            <person name="Li G."/>
            <person name="Dong C."/>
            <person name="Wang J."/>
            <person name="Liao Y."/>
            <person name="Shao Z."/>
        </authorList>
    </citation>
    <scope>NUCLEOTIDE SEQUENCE [LARGE SCALE GENOMIC DNA]</scope>
    <source>
        <strain evidence="10 11">SCH89</strain>
    </source>
</reference>
<evidence type="ECO:0000256" key="3">
    <source>
        <dbReference type="ARBA" id="ARBA00022723"/>
    </source>
</evidence>
<name>A0A059G838_9PROT</name>
<comment type="cofactor">
    <cofactor evidence="8">
        <name>Mn(2+)</name>
        <dbReference type="ChEBI" id="CHEBI:29035"/>
    </cofactor>
</comment>
<keyword evidence="5 8" id="KW-0464">Manganese</keyword>
<dbReference type="eggNOG" id="COG1494">
    <property type="taxonomic scope" value="Bacteria"/>
</dbReference>
<dbReference type="RefSeq" id="WP_035537150.1">
    <property type="nucleotide sequence ID" value="NZ_ARYL01000009.1"/>
</dbReference>
<organism evidence="10 11">
    <name type="scientific">Hyphomonas oceanitis SCH89</name>
    <dbReference type="NCBI Taxonomy" id="1280953"/>
    <lineage>
        <taxon>Bacteria</taxon>
        <taxon>Pseudomonadati</taxon>
        <taxon>Pseudomonadota</taxon>
        <taxon>Alphaproteobacteria</taxon>
        <taxon>Hyphomonadales</taxon>
        <taxon>Hyphomonadaceae</taxon>
        <taxon>Hyphomonas</taxon>
    </lineage>
</organism>
<dbReference type="Proteomes" id="UP000024942">
    <property type="component" value="Unassembled WGS sequence"/>
</dbReference>
<keyword evidence="4 10" id="KW-0378">Hydrolase</keyword>
<evidence type="ECO:0000256" key="9">
    <source>
        <dbReference type="PIRSR" id="PIRSR004532-2"/>
    </source>
</evidence>
<feature type="binding site" evidence="8">
    <location>
        <position position="90"/>
    </location>
    <ligand>
        <name>Mn(2+)</name>
        <dbReference type="ChEBI" id="CHEBI:29035"/>
        <label>2</label>
    </ligand>
</feature>
<evidence type="ECO:0000256" key="2">
    <source>
        <dbReference type="ARBA" id="ARBA00008989"/>
    </source>
</evidence>
<feature type="binding site" evidence="8">
    <location>
        <position position="38"/>
    </location>
    <ligand>
        <name>Mn(2+)</name>
        <dbReference type="ChEBI" id="CHEBI:29035"/>
        <label>1</label>
    </ligand>
</feature>
<dbReference type="OrthoDB" id="9779353at2"/>
<dbReference type="AlphaFoldDB" id="A0A059G838"/>
<dbReference type="NCBIfam" id="TIGR00330">
    <property type="entry name" value="glpX"/>
    <property type="match status" value="1"/>
</dbReference>
<proteinExistence type="inferred from homology"/>
<keyword evidence="11" id="KW-1185">Reference proteome</keyword>
<feature type="binding site" evidence="9">
    <location>
        <position position="124"/>
    </location>
    <ligand>
        <name>substrate</name>
    </ligand>
</feature>
<evidence type="ECO:0000256" key="7">
    <source>
        <dbReference type="PIRNR" id="PIRNR004532"/>
    </source>
</evidence>
<evidence type="ECO:0000256" key="4">
    <source>
        <dbReference type="ARBA" id="ARBA00022801"/>
    </source>
</evidence>
<comment type="caution">
    <text evidence="10">The sequence shown here is derived from an EMBL/GenBank/DDBJ whole genome shotgun (WGS) entry which is preliminary data.</text>
</comment>
<evidence type="ECO:0000313" key="11">
    <source>
        <dbReference type="Proteomes" id="UP000024942"/>
    </source>
</evidence>
<dbReference type="Pfam" id="PF03320">
    <property type="entry name" value="FBPase_glpX"/>
    <property type="match status" value="1"/>
</dbReference>
<evidence type="ECO:0000256" key="1">
    <source>
        <dbReference type="ARBA" id="ARBA00001273"/>
    </source>
</evidence>
<dbReference type="GO" id="GO:0042132">
    <property type="term" value="F:fructose 1,6-bisphosphate 1-phosphatase activity"/>
    <property type="evidence" value="ECO:0007669"/>
    <property type="project" value="UniProtKB-EC"/>
</dbReference>
<evidence type="ECO:0000256" key="5">
    <source>
        <dbReference type="ARBA" id="ARBA00023211"/>
    </source>
</evidence>
<feature type="binding site" evidence="9">
    <location>
        <begin position="93"/>
        <end position="95"/>
    </location>
    <ligand>
        <name>substrate</name>
    </ligand>
</feature>
<dbReference type="Gene3D" id="3.40.190.90">
    <property type="match status" value="1"/>
</dbReference>
<dbReference type="CDD" id="cd01516">
    <property type="entry name" value="FBPase_glpX"/>
    <property type="match status" value="1"/>
</dbReference>
<feature type="binding site" evidence="8">
    <location>
        <position position="219"/>
    </location>
    <ligand>
        <name>Mn(2+)</name>
        <dbReference type="ChEBI" id="CHEBI:29035"/>
        <label>2</label>
    </ligand>
</feature>
<feature type="binding site" evidence="9">
    <location>
        <begin position="170"/>
        <end position="172"/>
    </location>
    <ligand>
        <name>substrate</name>
    </ligand>
</feature>
<dbReference type="Gene3D" id="3.30.540.10">
    <property type="entry name" value="Fructose-1,6-Bisphosphatase, subunit A, domain 1"/>
    <property type="match status" value="1"/>
</dbReference>
<dbReference type="GO" id="GO:0006094">
    <property type="term" value="P:gluconeogenesis"/>
    <property type="evidence" value="ECO:0007669"/>
    <property type="project" value="InterPro"/>
</dbReference>
<evidence type="ECO:0000313" key="10">
    <source>
        <dbReference type="EMBL" id="KDA02971.1"/>
    </source>
</evidence>
<dbReference type="GO" id="GO:0046872">
    <property type="term" value="F:metal ion binding"/>
    <property type="evidence" value="ECO:0007669"/>
    <property type="project" value="UniProtKB-KW"/>
</dbReference>
<feature type="binding site" evidence="9">
    <location>
        <begin position="192"/>
        <end position="194"/>
    </location>
    <ligand>
        <name>substrate</name>
    </ligand>
</feature>
<gene>
    <name evidence="10" type="primary">glpX</name>
    <name evidence="10" type="ORF">HOC_07339</name>
</gene>
<dbReference type="GO" id="GO:0005829">
    <property type="term" value="C:cytosol"/>
    <property type="evidence" value="ECO:0007669"/>
    <property type="project" value="TreeGrafter"/>
</dbReference>
<dbReference type="PANTHER" id="PTHR30447:SF0">
    <property type="entry name" value="FRUCTOSE-1,6-BISPHOSPHATASE 1 CLASS 2-RELATED"/>
    <property type="match status" value="1"/>
</dbReference>
<dbReference type="STRING" id="1280953.HOC_07339"/>
<evidence type="ECO:0000256" key="6">
    <source>
        <dbReference type="ARBA" id="ARBA00023277"/>
    </source>
</evidence>
<comment type="similarity">
    <text evidence="2 7">Belongs to the FBPase class 2 family.</text>
</comment>